<dbReference type="Proteomes" id="UP000198211">
    <property type="component" value="Unassembled WGS sequence"/>
</dbReference>
<comment type="caution">
    <text evidence="1">The sequence shown here is derived from an EMBL/GenBank/DDBJ whole genome shotgun (WGS) entry which is preliminary data.</text>
</comment>
<organism evidence="1 2">
    <name type="scientific">Phytophthora megakarya</name>
    <dbReference type="NCBI Taxonomy" id="4795"/>
    <lineage>
        <taxon>Eukaryota</taxon>
        <taxon>Sar</taxon>
        <taxon>Stramenopiles</taxon>
        <taxon>Oomycota</taxon>
        <taxon>Peronosporomycetes</taxon>
        <taxon>Peronosporales</taxon>
        <taxon>Peronosporaceae</taxon>
        <taxon>Phytophthora</taxon>
    </lineage>
</organism>
<evidence type="ECO:0000313" key="2">
    <source>
        <dbReference type="Proteomes" id="UP000198211"/>
    </source>
</evidence>
<protein>
    <submittedName>
        <fullName evidence="1">Uncharacterized protein</fullName>
    </submittedName>
</protein>
<dbReference type="EMBL" id="NBNE01002417">
    <property type="protein sequence ID" value="OWZ10530.1"/>
    <property type="molecule type" value="Genomic_DNA"/>
</dbReference>
<keyword evidence="2" id="KW-1185">Reference proteome</keyword>
<evidence type="ECO:0000313" key="1">
    <source>
        <dbReference type="EMBL" id="OWZ10530.1"/>
    </source>
</evidence>
<reference evidence="2" key="1">
    <citation type="submission" date="2017-03" db="EMBL/GenBank/DDBJ databases">
        <title>Phytopthora megakarya and P. palmivora, two closely related causual agents of cacao black pod achieved similar genome size and gene model numbers by different mechanisms.</title>
        <authorList>
            <person name="Ali S."/>
            <person name="Shao J."/>
            <person name="Larry D.J."/>
            <person name="Kronmiller B."/>
            <person name="Shen D."/>
            <person name="Strem M.D."/>
            <person name="Melnick R.L."/>
            <person name="Guiltinan M.J."/>
            <person name="Tyler B.M."/>
            <person name="Meinhardt L.W."/>
            <person name="Bailey B.A."/>
        </authorList>
    </citation>
    <scope>NUCLEOTIDE SEQUENCE [LARGE SCALE GENOMIC DNA]</scope>
    <source>
        <strain evidence="2">zdho120</strain>
    </source>
</reference>
<gene>
    <name evidence="1" type="ORF">PHMEG_00016615</name>
</gene>
<sequence>MSKLFKIAAIETGLNPHNVSCHSLRSGGVELTLQSLSFTEGGGQVRFIDIHTIHKKLEHHSQQ</sequence>
<accession>A0A225W0Z2</accession>
<dbReference type="AlphaFoldDB" id="A0A225W0Z2"/>
<proteinExistence type="predicted"/>
<name>A0A225W0Z2_9STRA</name>